<feature type="transmembrane region" description="Helical" evidence="6">
    <location>
        <begin position="393"/>
        <end position="414"/>
    </location>
</feature>
<evidence type="ECO:0000259" key="7">
    <source>
        <dbReference type="PROSITE" id="PS50850"/>
    </source>
</evidence>
<gene>
    <name evidence="8" type="ORF">NA56DRAFT_575301</name>
</gene>
<dbReference type="InterPro" id="IPR020846">
    <property type="entry name" value="MFS_dom"/>
</dbReference>
<comment type="subcellular location">
    <subcellularLocation>
        <location evidence="1">Membrane</location>
        <topology evidence="1">Multi-pass membrane protein</topology>
    </subcellularLocation>
</comment>
<evidence type="ECO:0000256" key="2">
    <source>
        <dbReference type="ARBA" id="ARBA00022692"/>
    </source>
</evidence>
<feature type="transmembrane region" description="Helical" evidence="6">
    <location>
        <begin position="362"/>
        <end position="381"/>
    </location>
</feature>
<feature type="transmembrane region" description="Helical" evidence="6">
    <location>
        <begin position="177"/>
        <end position="196"/>
    </location>
</feature>
<feature type="transmembrane region" description="Helical" evidence="6">
    <location>
        <begin position="426"/>
        <end position="447"/>
    </location>
</feature>
<feature type="transmembrane region" description="Helical" evidence="6">
    <location>
        <begin position="208"/>
        <end position="226"/>
    </location>
</feature>
<dbReference type="OrthoDB" id="2585655at2759"/>
<feature type="transmembrane region" description="Helical" evidence="6">
    <location>
        <begin position="118"/>
        <end position="137"/>
    </location>
</feature>
<dbReference type="InterPro" id="IPR036259">
    <property type="entry name" value="MFS_trans_sf"/>
</dbReference>
<feature type="transmembrane region" description="Helical" evidence="6">
    <location>
        <begin position="453"/>
        <end position="476"/>
    </location>
</feature>
<feature type="transmembrane region" description="Helical" evidence="6">
    <location>
        <begin position="47"/>
        <end position="67"/>
    </location>
</feature>
<protein>
    <submittedName>
        <fullName evidence="8">MFS general substrate transporter</fullName>
    </submittedName>
</protein>
<sequence>MSKQASQIEKRDSTTSSGLPIKLDHQGLPLVPQPSRFTDDPLNWPSWLKWAVLVQVGFMAFLGPYNAALINPSLVLLSTGIGVDSKTAAYSTTTSIILGGVSPFLWAPLANCYGRRPITLCALLLTIFGGIGSGVSPDFSSLLGTRALCGFGFGGLMSVGTACVNDMFFLHERGAKTGVYSIFVTNGAHVAALIGGFLGQAEGWRWDYWLGAISTALSFVVALFLFPETLFSRDPAFLSSRTRTRTYFQLLFDFKGNMIPGRSLHASDFLQTFKMLKYPSIALPFWYYGAGWTFINVLPALTLATIYTHFFNLKSGPIGACLGISLMIGSILGEFFAGKASDLLMANLAKRHNGQRKPEHRLYLCTLSALFMPAGLIIFGATVSSQRDYKIPLVGLGVGVFGLQIASTTLYAYVSDAYKPQTAESGVLFNLGRGLSFVVGFFALPFAASVGYFWAWFTFAVILLTSFFPIVALMIWGEKWRKKLGQPEFHTYL</sequence>
<feature type="region of interest" description="Disordered" evidence="5">
    <location>
        <begin position="1"/>
        <end position="21"/>
    </location>
</feature>
<evidence type="ECO:0000313" key="8">
    <source>
        <dbReference type="EMBL" id="PMD19570.1"/>
    </source>
</evidence>
<reference evidence="8 9" key="1">
    <citation type="submission" date="2016-05" db="EMBL/GenBank/DDBJ databases">
        <title>A degradative enzymes factory behind the ericoid mycorrhizal symbiosis.</title>
        <authorList>
            <consortium name="DOE Joint Genome Institute"/>
            <person name="Martino E."/>
            <person name="Morin E."/>
            <person name="Grelet G."/>
            <person name="Kuo A."/>
            <person name="Kohler A."/>
            <person name="Daghino S."/>
            <person name="Barry K."/>
            <person name="Choi C."/>
            <person name="Cichocki N."/>
            <person name="Clum A."/>
            <person name="Copeland A."/>
            <person name="Hainaut M."/>
            <person name="Haridas S."/>
            <person name="Labutti K."/>
            <person name="Lindquist E."/>
            <person name="Lipzen A."/>
            <person name="Khouja H.-R."/>
            <person name="Murat C."/>
            <person name="Ohm R."/>
            <person name="Olson A."/>
            <person name="Spatafora J."/>
            <person name="Veneault-Fourrey C."/>
            <person name="Henrissat B."/>
            <person name="Grigoriev I."/>
            <person name="Martin F."/>
            <person name="Perotto S."/>
        </authorList>
    </citation>
    <scope>NUCLEOTIDE SEQUENCE [LARGE SCALE GENOMIC DNA]</scope>
    <source>
        <strain evidence="8 9">UAMH 7357</strain>
    </source>
</reference>
<evidence type="ECO:0000256" key="4">
    <source>
        <dbReference type="ARBA" id="ARBA00023136"/>
    </source>
</evidence>
<evidence type="ECO:0000256" key="1">
    <source>
        <dbReference type="ARBA" id="ARBA00004141"/>
    </source>
</evidence>
<dbReference type="Pfam" id="PF07690">
    <property type="entry name" value="MFS_1"/>
    <property type="match status" value="1"/>
</dbReference>
<evidence type="ECO:0000256" key="3">
    <source>
        <dbReference type="ARBA" id="ARBA00022989"/>
    </source>
</evidence>
<keyword evidence="3 6" id="KW-1133">Transmembrane helix</keyword>
<evidence type="ECO:0000256" key="6">
    <source>
        <dbReference type="SAM" id="Phobius"/>
    </source>
</evidence>
<dbReference type="Proteomes" id="UP000235672">
    <property type="component" value="Unassembled WGS sequence"/>
</dbReference>
<feature type="domain" description="Major facilitator superfamily (MFS) profile" evidence="7">
    <location>
        <begin position="52"/>
        <end position="481"/>
    </location>
</feature>
<evidence type="ECO:0000256" key="5">
    <source>
        <dbReference type="SAM" id="MobiDB-lite"/>
    </source>
</evidence>
<dbReference type="InterPro" id="IPR011701">
    <property type="entry name" value="MFS"/>
</dbReference>
<dbReference type="Gene3D" id="1.20.1250.20">
    <property type="entry name" value="MFS general substrate transporter like domains"/>
    <property type="match status" value="1"/>
</dbReference>
<keyword evidence="4 6" id="KW-0472">Membrane</keyword>
<dbReference type="GO" id="GO:0022857">
    <property type="term" value="F:transmembrane transporter activity"/>
    <property type="evidence" value="ECO:0007669"/>
    <property type="project" value="InterPro"/>
</dbReference>
<dbReference type="PANTHER" id="PTHR23502:SF181">
    <property type="entry name" value="MAJOR FACILITATOR SUPERFAMILY (MFS) PROFILE DOMAIN-CONTAINING PROTEIN"/>
    <property type="match status" value="1"/>
</dbReference>
<feature type="transmembrane region" description="Helical" evidence="6">
    <location>
        <begin position="316"/>
        <end position="341"/>
    </location>
</feature>
<proteinExistence type="predicted"/>
<feature type="transmembrane region" description="Helical" evidence="6">
    <location>
        <begin position="285"/>
        <end position="310"/>
    </location>
</feature>
<dbReference type="PANTHER" id="PTHR23502">
    <property type="entry name" value="MAJOR FACILITATOR SUPERFAMILY"/>
    <property type="match status" value="1"/>
</dbReference>
<evidence type="ECO:0000313" key="9">
    <source>
        <dbReference type="Proteomes" id="UP000235672"/>
    </source>
</evidence>
<feature type="transmembrane region" description="Helical" evidence="6">
    <location>
        <begin position="87"/>
        <end position="106"/>
    </location>
</feature>
<dbReference type="AlphaFoldDB" id="A0A2J6PZV4"/>
<organism evidence="8 9">
    <name type="scientific">Hyaloscypha hepaticicola</name>
    <dbReference type="NCBI Taxonomy" id="2082293"/>
    <lineage>
        <taxon>Eukaryota</taxon>
        <taxon>Fungi</taxon>
        <taxon>Dikarya</taxon>
        <taxon>Ascomycota</taxon>
        <taxon>Pezizomycotina</taxon>
        <taxon>Leotiomycetes</taxon>
        <taxon>Helotiales</taxon>
        <taxon>Hyaloscyphaceae</taxon>
        <taxon>Hyaloscypha</taxon>
    </lineage>
</organism>
<dbReference type="GO" id="GO:0005886">
    <property type="term" value="C:plasma membrane"/>
    <property type="evidence" value="ECO:0007669"/>
    <property type="project" value="TreeGrafter"/>
</dbReference>
<dbReference type="EMBL" id="KZ613488">
    <property type="protein sequence ID" value="PMD19570.1"/>
    <property type="molecule type" value="Genomic_DNA"/>
</dbReference>
<accession>A0A2J6PZV4</accession>
<name>A0A2J6PZV4_9HELO</name>
<dbReference type="SUPFAM" id="SSF103473">
    <property type="entry name" value="MFS general substrate transporter"/>
    <property type="match status" value="1"/>
</dbReference>
<keyword evidence="2 6" id="KW-0812">Transmembrane</keyword>
<dbReference type="STRING" id="1745343.A0A2J6PZV4"/>
<dbReference type="PROSITE" id="PS50850">
    <property type="entry name" value="MFS"/>
    <property type="match status" value="1"/>
</dbReference>
<feature type="transmembrane region" description="Helical" evidence="6">
    <location>
        <begin position="143"/>
        <end position="165"/>
    </location>
</feature>
<keyword evidence="9" id="KW-1185">Reference proteome</keyword>